<dbReference type="GO" id="GO:0016020">
    <property type="term" value="C:membrane"/>
    <property type="evidence" value="ECO:0007669"/>
    <property type="project" value="UniProtKB-SubCell"/>
</dbReference>
<feature type="transmembrane region" description="Helical" evidence="5">
    <location>
        <begin position="382"/>
        <end position="406"/>
    </location>
</feature>
<protein>
    <submittedName>
        <fullName evidence="7">MFS polyamine transporter</fullName>
    </submittedName>
</protein>
<dbReference type="GeneID" id="19307763"/>
<dbReference type="AlphaFoldDB" id="S7PR93"/>
<dbReference type="HOGENOM" id="CLU_008455_1_3_1"/>
<dbReference type="InterPro" id="IPR011701">
    <property type="entry name" value="MFS"/>
</dbReference>
<feature type="transmembrane region" description="Helical" evidence="5">
    <location>
        <begin position="73"/>
        <end position="92"/>
    </location>
</feature>
<dbReference type="InterPro" id="IPR036259">
    <property type="entry name" value="MFS_trans_sf"/>
</dbReference>
<dbReference type="InterPro" id="IPR020846">
    <property type="entry name" value="MFS_dom"/>
</dbReference>
<dbReference type="PROSITE" id="PS50850">
    <property type="entry name" value="MFS"/>
    <property type="match status" value="1"/>
</dbReference>
<keyword evidence="3 5" id="KW-1133">Transmembrane helix</keyword>
<feature type="transmembrane region" description="Helical" evidence="5">
    <location>
        <begin position="418"/>
        <end position="438"/>
    </location>
</feature>
<feature type="domain" description="Major facilitator superfamily (MFS) profile" evidence="6">
    <location>
        <begin position="6"/>
        <end position="440"/>
    </location>
</feature>
<dbReference type="Pfam" id="PF07690">
    <property type="entry name" value="MFS_1"/>
    <property type="match status" value="1"/>
</dbReference>
<dbReference type="GO" id="GO:0022857">
    <property type="term" value="F:transmembrane transporter activity"/>
    <property type="evidence" value="ECO:0007669"/>
    <property type="project" value="InterPro"/>
</dbReference>
<dbReference type="PANTHER" id="PTHR23502">
    <property type="entry name" value="MAJOR FACILITATOR SUPERFAMILY"/>
    <property type="match status" value="1"/>
</dbReference>
<feature type="transmembrane region" description="Helical" evidence="5">
    <location>
        <begin position="98"/>
        <end position="120"/>
    </location>
</feature>
<feature type="transmembrane region" description="Helical" evidence="5">
    <location>
        <begin position="322"/>
        <end position="342"/>
    </location>
</feature>
<keyword evidence="8" id="KW-1185">Reference proteome</keyword>
<gene>
    <name evidence="7" type="ORF">GLOTRDRAFT_67004</name>
</gene>
<dbReference type="Proteomes" id="UP000030669">
    <property type="component" value="Unassembled WGS sequence"/>
</dbReference>
<dbReference type="RefSeq" id="XP_007871205.1">
    <property type="nucleotide sequence ID" value="XM_007873014.1"/>
</dbReference>
<dbReference type="KEGG" id="gtr:GLOTRDRAFT_67004"/>
<keyword evidence="4 5" id="KW-0472">Membrane</keyword>
<proteinExistence type="predicted"/>
<evidence type="ECO:0000256" key="5">
    <source>
        <dbReference type="SAM" id="Phobius"/>
    </source>
</evidence>
<feature type="transmembrane region" description="Helical" evidence="5">
    <location>
        <begin position="281"/>
        <end position="301"/>
    </location>
</feature>
<accession>S7PR93</accession>
<feature type="transmembrane region" description="Helical" evidence="5">
    <location>
        <begin position="161"/>
        <end position="181"/>
    </location>
</feature>
<organism evidence="7 8">
    <name type="scientific">Gloeophyllum trabeum (strain ATCC 11539 / FP-39264 / Madison 617)</name>
    <name type="common">Brown rot fungus</name>
    <dbReference type="NCBI Taxonomy" id="670483"/>
    <lineage>
        <taxon>Eukaryota</taxon>
        <taxon>Fungi</taxon>
        <taxon>Dikarya</taxon>
        <taxon>Basidiomycota</taxon>
        <taxon>Agaricomycotina</taxon>
        <taxon>Agaricomycetes</taxon>
        <taxon>Gloeophyllales</taxon>
        <taxon>Gloeophyllaceae</taxon>
        <taxon>Gloeophyllum</taxon>
    </lineage>
</organism>
<evidence type="ECO:0000256" key="4">
    <source>
        <dbReference type="ARBA" id="ARBA00023136"/>
    </source>
</evidence>
<dbReference type="eggNOG" id="KOG0255">
    <property type="taxonomic scope" value="Eukaryota"/>
</dbReference>
<dbReference type="FunFam" id="1.20.1250.20:FF:000011">
    <property type="entry name" value="MFS multidrug transporter, putative"/>
    <property type="match status" value="1"/>
</dbReference>
<evidence type="ECO:0000259" key="6">
    <source>
        <dbReference type="PROSITE" id="PS50850"/>
    </source>
</evidence>
<feature type="transmembrane region" description="Helical" evidence="5">
    <location>
        <begin position="132"/>
        <end position="155"/>
    </location>
</feature>
<dbReference type="EMBL" id="KB469317">
    <property type="protein sequence ID" value="EPQ50371.1"/>
    <property type="molecule type" value="Genomic_DNA"/>
</dbReference>
<dbReference type="CDD" id="cd17323">
    <property type="entry name" value="MFS_Tpo1_MDR_like"/>
    <property type="match status" value="1"/>
</dbReference>
<evidence type="ECO:0000313" key="7">
    <source>
        <dbReference type="EMBL" id="EPQ50371.1"/>
    </source>
</evidence>
<keyword evidence="2 5" id="KW-0812">Transmembrane</keyword>
<evidence type="ECO:0000256" key="1">
    <source>
        <dbReference type="ARBA" id="ARBA00004141"/>
    </source>
</evidence>
<evidence type="ECO:0000313" key="8">
    <source>
        <dbReference type="Proteomes" id="UP000030669"/>
    </source>
</evidence>
<feature type="transmembrane region" description="Helical" evidence="5">
    <location>
        <begin position="39"/>
        <end position="61"/>
    </location>
</feature>
<dbReference type="Gene3D" id="1.20.1250.20">
    <property type="entry name" value="MFS general substrate transporter like domains"/>
    <property type="match status" value="1"/>
</dbReference>
<evidence type="ECO:0000256" key="3">
    <source>
        <dbReference type="ARBA" id="ARBA00022989"/>
    </source>
</evidence>
<reference evidence="7 8" key="1">
    <citation type="journal article" date="2012" name="Science">
        <title>The Paleozoic origin of enzymatic lignin decomposition reconstructed from 31 fungal genomes.</title>
        <authorList>
            <person name="Floudas D."/>
            <person name="Binder M."/>
            <person name="Riley R."/>
            <person name="Barry K."/>
            <person name="Blanchette R.A."/>
            <person name="Henrissat B."/>
            <person name="Martinez A.T."/>
            <person name="Otillar R."/>
            <person name="Spatafora J.W."/>
            <person name="Yadav J.S."/>
            <person name="Aerts A."/>
            <person name="Benoit I."/>
            <person name="Boyd A."/>
            <person name="Carlson A."/>
            <person name="Copeland A."/>
            <person name="Coutinho P.M."/>
            <person name="de Vries R.P."/>
            <person name="Ferreira P."/>
            <person name="Findley K."/>
            <person name="Foster B."/>
            <person name="Gaskell J."/>
            <person name="Glotzer D."/>
            <person name="Gorecki P."/>
            <person name="Heitman J."/>
            <person name="Hesse C."/>
            <person name="Hori C."/>
            <person name="Igarashi K."/>
            <person name="Jurgens J.A."/>
            <person name="Kallen N."/>
            <person name="Kersten P."/>
            <person name="Kohler A."/>
            <person name="Kuees U."/>
            <person name="Kumar T.K.A."/>
            <person name="Kuo A."/>
            <person name="LaButti K."/>
            <person name="Larrondo L.F."/>
            <person name="Lindquist E."/>
            <person name="Ling A."/>
            <person name="Lombard V."/>
            <person name="Lucas S."/>
            <person name="Lundell T."/>
            <person name="Martin R."/>
            <person name="McLaughlin D.J."/>
            <person name="Morgenstern I."/>
            <person name="Morin E."/>
            <person name="Murat C."/>
            <person name="Nagy L.G."/>
            <person name="Nolan M."/>
            <person name="Ohm R.A."/>
            <person name="Patyshakuliyeva A."/>
            <person name="Rokas A."/>
            <person name="Ruiz-Duenas F.J."/>
            <person name="Sabat G."/>
            <person name="Salamov A."/>
            <person name="Samejima M."/>
            <person name="Schmutz J."/>
            <person name="Slot J.C."/>
            <person name="St John F."/>
            <person name="Stenlid J."/>
            <person name="Sun H."/>
            <person name="Sun S."/>
            <person name="Syed K."/>
            <person name="Tsang A."/>
            <person name="Wiebenga A."/>
            <person name="Young D."/>
            <person name="Pisabarro A."/>
            <person name="Eastwood D.C."/>
            <person name="Martin F."/>
            <person name="Cullen D."/>
            <person name="Grigoriev I.V."/>
            <person name="Hibbett D.S."/>
        </authorList>
    </citation>
    <scope>NUCLEOTIDE SEQUENCE [LARGE SCALE GENOMIC DNA]</scope>
    <source>
        <strain evidence="7 8">ATCC 11539</strain>
    </source>
</reference>
<dbReference type="SUPFAM" id="SSF103473">
    <property type="entry name" value="MFS general substrate transporter"/>
    <property type="match status" value="1"/>
</dbReference>
<feature type="transmembrane region" description="Helical" evidence="5">
    <location>
        <begin position="354"/>
        <end position="375"/>
    </location>
</feature>
<sequence>MRKWGATVTVSAFSFITPVSSSMVAPAAATIAEQFGIRSTVLQAMSISIFVLAYAIGPLFLAPISEIYGRARLLQFANLWYLAWNLGCGFAQNTGQLLAFRFLAGLGGSAALTVGGGVLSDVWPPEQRGKAIAMYAVAPLLGPIIGPIMGAWITQRTTWRWVFWVTSMADLVIQGIGLFYLQETYAPVLLQRKAKHIRGTMDAEKGPQRPVRTVFDTADRQWQKIFAKALTRPFQLFAYEPIIQLLGVYMAIIYGIMYLFLTTIPSIFQGIYKEDVGIAGLHYIALGLGLMVSVQICARLMDKLFAYYVKKNNGVVKPEYRLPPMVPGTIVLPIGIFITGWGARPSVHWIVPDIGIALIGFGQMLNAQAITTYVIDAFSLHAASALASVTFLRSVAAFGFPLFAPAMYEALGFGKGDTILACVLIVIGCPAPWLFWYYGERIRGASRYAKKA</sequence>
<name>S7PR93_GLOTA</name>
<dbReference type="PANTHER" id="PTHR23502:SF60">
    <property type="entry name" value="MAJOR FACILITATOR SUPERFAMILY (MFS) PROFILE DOMAIN-CONTAINING PROTEIN-RELATED"/>
    <property type="match status" value="1"/>
</dbReference>
<dbReference type="OrthoDB" id="6770063at2759"/>
<feature type="transmembrane region" description="Helical" evidence="5">
    <location>
        <begin position="242"/>
        <end position="261"/>
    </location>
</feature>
<evidence type="ECO:0000256" key="2">
    <source>
        <dbReference type="ARBA" id="ARBA00022692"/>
    </source>
</evidence>
<comment type="subcellular location">
    <subcellularLocation>
        <location evidence="1">Membrane</location>
        <topology evidence="1">Multi-pass membrane protein</topology>
    </subcellularLocation>
</comment>
<dbReference type="OMA" id="SAFQCIN"/>